<dbReference type="AlphaFoldDB" id="A0AAD7U3R6"/>
<gene>
    <name evidence="3" type="ORF">ONZ51_g312</name>
</gene>
<feature type="domain" description="Plasmid pRiA4b Orf3-like" evidence="2">
    <location>
        <begin position="72"/>
        <end position="280"/>
    </location>
</feature>
<evidence type="ECO:0000313" key="3">
    <source>
        <dbReference type="EMBL" id="KAJ8501981.1"/>
    </source>
</evidence>
<comment type="caution">
    <text evidence="3">The sequence shown here is derived from an EMBL/GenBank/DDBJ whole genome shotgun (WGS) entry which is preliminary data.</text>
</comment>
<evidence type="ECO:0000256" key="1">
    <source>
        <dbReference type="SAM" id="MobiDB-lite"/>
    </source>
</evidence>
<dbReference type="SUPFAM" id="SSF159941">
    <property type="entry name" value="MM3350-like"/>
    <property type="match status" value="1"/>
</dbReference>
<keyword evidence="4" id="KW-1185">Reference proteome</keyword>
<accession>A0AAD7U3R6</accession>
<feature type="compositionally biased region" description="Acidic residues" evidence="1">
    <location>
        <begin position="332"/>
        <end position="348"/>
    </location>
</feature>
<dbReference type="Pfam" id="PF07929">
    <property type="entry name" value="PRiA4_ORF3"/>
    <property type="match status" value="1"/>
</dbReference>
<dbReference type="Gene3D" id="3.10.290.30">
    <property type="entry name" value="MM3350-like"/>
    <property type="match status" value="1"/>
</dbReference>
<organism evidence="3 4">
    <name type="scientific">Trametes cubensis</name>
    <dbReference type="NCBI Taxonomy" id="1111947"/>
    <lineage>
        <taxon>Eukaryota</taxon>
        <taxon>Fungi</taxon>
        <taxon>Dikarya</taxon>
        <taxon>Basidiomycota</taxon>
        <taxon>Agaricomycotina</taxon>
        <taxon>Agaricomycetes</taxon>
        <taxon>Polyporales</taxon>
        <taxon>Polyporaceae</taxon>
        <taxon>Trametes</taxon>
    </lineage>
</organism>
<dbReference type="Proteomes" id="UP001215151">
    <property type="component" value="Unassembled WGS sequence"/>
</dbReference>
<dbReference type="EMBL" id="JAPEVG010000003">
    <property type="protein sequence ID" value="KAJ8501981.1"/>
    <property type="molecule type" value="Genomic_DNA"/>
</dbReference>
<sequence>MDQSTHPAKHPLSAEPDEDNPIPAKKPRTSDQPPQATSSSPSTWDVSDANKIMPEPSDTYIELRFQLTRFKGVYRVARLPLSFTFAHLYEYILLIFGWSGMHLHQAEVLTHVELYSGTYRPGDIKKHRSVRIPEEPDHYDDLEAWRQWARFYSMKTHDPMVRVSPLGKSYDNDFLLGNEPWNMDDPWERVMAETQVPCKKDHEVTLGDVWSRSRAHNISKGKCRNQEIGIKFEYDLGASWEVHITVHRDQNNEYMWCLHTPDNRPSLITAKGAPPSEDARSYHKEIEPKKKTVSDLLFDSETFERYLKGDVRSIVRNKELLVYEASHPPADMTEDDSDEEVDEEEEALADWNGPRYHSERPLSPYEDEGDGDEDEHEHEDEN</sequence>
<protein>
    <recommendedName>
        <fullName evidence="2">Plasmid pRiA4b Orf3-like domain-containing protein</fullName>
    </recommendedName>
</protein>
<reference evidence="3" key="1">
    <citation type="submission" date="2022-11" db="EMBL/GenBank/DDBJ databases">
        <title>Genome Sequence of Cubamyces cubensis.</title>
        <authorList>
            <person name="Buettner E."/>
        </authorList>
    </citation>
    <scope>NUCLEOTIDE SEQUENCE</scope>
    <source>
        <strain evidence="3">MPL-01</strain>
    </source>
</reference>
<feature type="compositionally biased region" description="Low complexity" evidence="1">
    <location>
        <begin position="30"/>
        <end position="43"/>
    </location>
</feature>
<proteinExistence type="predicted"/>
<dbReference type="InterPro" id="IPR012912">
    <property type="entry name" value="Plasmid_pRiA4b_Orf3-like"/>
</dbReference>
<feature type="region of interest" description="Disordered" evidence="1">
    <location>
        <begin position="326"/>
        <end position="382"/>
    </location>
</feature>
<evidence type="ECO:0000259" key="2">
    <source>
        <dbReference type="Pfam" id="PF07929"/>
    </source>
</evidence>
<name>A0AAD7U3R6_9APHY</name>
<feature type="compositionally biased region" description="Acidic residues" evidence="1">
    <location>
        <begin position="365"/>
        <end position="382"/>
    </location>
</feature>
<feature type="region of interest" description="Disordered" evidence="1">
    <location>
        <begin position="1"/>
        <end position="49"/>
    </location>
</feature>
<dbReference type="InterPro" id="IPR024047">
    <property type="entry name" value="MM3350-like_sf"/>
</dbReference>
<evidence type="ECO:0000313" key="4">
    <source>
        <dbReference type="Proteomes" id="UP001215151"/>
    </source>
</evidence>